<keyword evidence="1" id="KW-0472">Membrane</keyword>
<keyword evidence="3" id="KW-1185">Reference proteome</keyword>
<protein>
    <submittedName>
        <fullName evidence="2">Uncharacterized protein</fullName>
    </submittedName>
</protein>
<keyword evidence="1" id="KW-0812">Transmembrane</keyword>
<dbReference type="Proteomes" id="UP001159363">
    <property type="component" value="Chromosome 3"/>
</dbReference>
<evidence type="ECO:0000313" key="3">
    <source>
        <dbReference type="Proteomes" id="UP001159363"/>
    </source>
</evidence>
<dbReference type="EMBL" id="JARBHB010000003">
    <property type="protein sequence ID" value="KAJ8890188.1"/>
    <property type="molecule type" value="Genomic_DNA"/>
</dbReference>
<sequence length="128" mass="14002">MMCHDALSDLPLAPENGVPPNGSNEKLLLTLAPWKNYVIHWETLRQYFMNVAKLDCSSWFASPEYLYRGSAALPDCVVLAVLVAGFFVSGGWLMSVGLRNTLDVEAVERLACVGLTGPTDVQRDVLSS</sequence>
<name>A0ABQ9I0L7_9NEOP</name>
<proteinExistence type="predicted"/>
<gene>
    <name evidence="2" type="ORF">PR048_009695</name>
</gene>
<organism evidence="2 3">
    <name type="scientific">Dryococelus australis</name>
    <dbReference type="NCBI Taxonomy" id="614101"/>
    <lineage>
        <taxon>Eukaryota</taxon>
        <taxon>Metazoa</taxon>
        <taxon>Ecdysozoa</taxon>
        <taxon>Arthropoda</taxon>
        <taxon>Hexapoda</taxon>
        <taxon>Insecta</taxon>
        <taxon>Pterygota</taxon>
        <taxon>Neoptera</taxon>
        <taxon>Polyneoptera</taxon>
        <taxon>Phasmatodea</taxon>
        <taxon>Verophasmatodea</taxon>
        <taxon>Anareolatae</taxon>
        <taxon>Phasmatidae</taxon>
        <taxon>Eurycanthinae</taxon>
        <taxon>Dryococelus</taxon>
    </lineage>
</organism>
<comment type="caution">
    <text evidence="2">The sequence shown here is derived from an EMBL/GenBank/DDBJ whole genome shotgun (WGS) entry which is preliminary data.</text>
</comment>
<reference evidence="2 3" key="1">
    <citation type="submission" date="2023-02" db="EMBL/GenBank/DDBJ databases">
        <title>LHISI_Scaffold_Assembly.</title>
        <authorList>
            <person name="Stuart O.P."/>
            <person name="Cleave R."/>
            <person name="Magrath M.J.L."/>
            <person name="Mikheyev A.S."/>
        </authorList>
    </citation>
    <scope>NUCLEOTIDE SEQUENCE [LARGE SCALE GENOMIC DNA]</scope>
    <source>
        <strain evidence="2">Daus_M_001</strain>
        <tissue evidence="2">Leg muscle</tissue>
    </source>
</reference>
<keyword evidence="1" id="KW-1133">Transmembrane helix</keyword>
<accession>A0ABQ9I0L7</accession>
<feature type="transmembrane region" description="Helical" evidence="1">
    <location>
        <begin position="76"/>
        <end position="94"/>
    </location>
</feature>
<evidence type="ECO:0000256" key="1">
    <source>
        <dbReference type="SAM" id="Phobius"/>
    </source>
</evidence>
<evidence type="ECO:0000313" key="2">
    <source>
        <dbReference type="EMBL" id="KAJ8890188.1"/>
    </source>
</evidence>